<reference evidence="1" key="1">
    <citation type="journal article" date="2020" name="Nature">
        <title>Giant virus diversity and host interactions through global metagenomics.</title>
        <authorList>
            <person name="Schulz F."/>
            <person name="Roux S."/>
            <person name="Paez-Espino D."/>
            <person name="Jungbluth S."/>
            <person name="Walsh D.A."/>
            <person name="Denef V.J."/>
            <person name="McMahon K.D."/>
            <person name="Konstantinidis K.T."/>
            <person name="Eloe-Fadrosh E.A."/>
            <person name="Kyrpides N.C."/>
            <person name="Woyke T."/>
        </authorList>
    </citation>
    <scope>NUCLEOTIDE SEQUENCE</scope>
    <source>
        <strain evidence="1">GVMAG-S-ERX556106-38</strain>
    </source>
</reference>
<sequence length="106" mass="12810">MFVNFVLMYPLWKKTIYKKMMISDVQKNLKNPSKPPIFKMKSEIWMNLMYPKFLYQTDTYLKNPQNSLFFKSKSKNMVNLTDLKISKISPPTKIYPQIYKMRPEVK</sequence>
<organism evidence="1">
    <name type="scientific">viral metagenome</name>
    <dbReference type="NCBI Taxonomy" id="1070528"/>
    <lineage>
        <taxon>unclassified sequences</taxon>
        <taxon>metagenomes</taxon>
        <taxon>organismal metagenomes</taxon>
    </lineage>
</organism>
<accession>A0A6C0FG97</accession>
<dbReference type="EMBL" id="MN738833">
    <property type="protein sequence ID" value="QHT38750.1"/>
    <property type="molecule type" value="Genomic_DNA"/>
</dbReference>
<protein>
    <submittedName>
        <fullName evidence="1">Uncharacterized protein</fullName>
    </submittedName>
</protein>
<evidence type="ECO:0000313" key="1">
    <source>
        <dbReference type="EMBL" id="QHT38750.1"/>
    </source>
</evidence>
<name>A0A6C0FG97_9ZZZZ</name>
<dbReference type="AlphaFoldDB" id="A0A6C0FG97"/>
<proteinExistence type="predicted"/>